<evidence type="ECO:0000259" key="2">
    <source>
        <dbReference type="Pfam" id="PF13977"/>
    </source>
</evidence>
<protein>
    <recommendedName>
        <fullName evidence="2">BetI-type transcriptional repressor C-terminal domain-containing protein</fullName>
    </recommendedName>
</protein>
<feature type="domain" description="BetI-type transcriptional repressor C-terminal" evidence="2">
    <location>
        <begin position="78"/>
        <end position="137"/>
    </location>
</feature>
<dbReference type="Proteomes" id="UP000239874">
    <property type="component" value="Unassembled WGS sequence"/>
</dbReference>
<accession>A0A2S6ASE7</accession>
<feature type="region of interest" description="Disordered" evidence="1">
    <location>
        <begin position="1"/>
        <end position="69"/>
    </location>
</feature>
<dbReference type="AlphaFoldDB" id="A0A2S6ASE7"/>
<feature type="compositionally biased region" description="Low complexity" evidence="1">
    <location>
        <begin position="23"/>
        <end position="34"/>
    </location>
</feature>
<comment type="caution">
    <text evidence="3">The sequence shown here is derived from an EMBL/GenBank/DDBJ whole genome shotgun (WGS) entry which is preliminary data.</text>
</comment>
<evidence type="ECO:0000313" key="3">
    <source>
        <dbReference type="EMBL" id="PPJ38172.1"/>
    </source>
</evidence>
<name>A0A2S6ASE7_9NOCA</name>
<evidence type="ECO:0000313" key="4">
    <source>
        <dbReference type="Proteomes" id="UP000239874"/>
    </source>
</evidence>
<organism evidence="3 4">
    <name type="scientific">Nocardia nova</name>
    <dbReference type="NCBI Taxonomy" id="37330"/>
    <lineage>
        <taxon>Bacteria</taxon>
        <taxon>Bacillati</taxon>
        <taxon>Actinomycetota</taxon>
        <taxon>Actinomycetes</taxon>
        <taxon>Mycobacteriales</taxon>
        <taxon>Nocardiaceae</taxon>
        <taxon>Nocardia</taxon>
    </lineage>
</organism>
<dbReference type="Pfam" id="PF13977">
    <property type="entry name" value="TetR_C_6"/>
    <property type="match status" value="1"/>
</dbReference>
<dbReference type="InterPro" id="IPR036271">
    <property type="entry name" value="Tet_transcr_reg_TetR-rel_C_sf"/>
</dbReference>
<sequence length="141" mass="15161">MRRRGRRARTEPICDGTISPSNTRPAAARPSTRRNGSSTRPEPCAGATVPASSGPTATNGVSRRPDRSHTVVLTREDRLARALVAVNPDRSAESAESADAAAELLALLDGLTLAVLTEPDRMPPARARRIGRDWTDRWAGR</sequence>
<dbReference type="OrthoDB" id="3474596at2"/>
<evidence type="ECO:0000256" key="1">
    <source>
        <dbReference type="SAM" id="MobiDB-lite"/>
    </source>
</evidence>
<gene>
    <name evidence="3" type="ORF">C5E45_10455</name>
</gene>
<feature type="compositionally biased region" description="Polar residues" evidence="1">
    <location>
        <begin position="50"/>
        <end position="61"/>
    </location>
</feature>
<proteinExistence type="predicted"/>
<dbReference type="SUPFAM" id="SSF48498">
    <property type="entry name" value="Tetracyclin repressor-like, C-terminal domain"/>
    <property type="match status" value="1"/>
</dbReference>
<dbReference type="InterPro" id="IPR039538">
    <property type="entry name" value="BetI_C"/>
</dbReference>
<dbReference type="Gene3D" id="1.10.357.10">
    <property type="entry name" value="Tetracycline Repressor, domain 2"/>
    <property type="match status" value="1"/>
</dbReference>
<dbReference type="EMBL" id="PSZC01000006">
    <property type="protein sequence ID" value="PPJ38172.1"/>
    <property type="molecule type" value="Genomic_DNA"/>
</dbReference>
<reference evidence="3 4" key="1">
    <citation type="submission" date="2018-02" db="EMBL/GenBank/DDBJ databases">
        <title>8 Nocardia nova and 1 Nocardia cyriacigeorgica strain used for evolution to TMP-SMX.</title>
        <authorList>
            <person name="Mehta H."/>
            <person name="Weng J."/>
            <person name="Shamoo Y."/>
        </authorList>
    </citation>
    <scope>NUCLEOTIDE SEQUENCE [LARGE SCALE GENOMIC DNA]</scope>
    <source>
        <strain evidence="3 4">MDA3139</strain>
    </source>
</reference>